<proteinExistence type="inferred from homology"/>
<dbReference type="Proteomes" id="UP000826661">
    <property type="component" value="Chromosome V"/>
</dbReference>
<dbReference type="Pfam" id="PF08386">
    <property type="entry name" value="Abhydrolase_4"/>
    <property type="match status" value="1"/>
</dbReference>
<organism evidence="7 8">
    <name type="scientific">Trichoderma simmonsii</name>
    <dbReference type="NCBI Taxonomy" id="1491479"/>
    <lineage>
        <taxon>Eukaryota</taxon>
        <taxon>Fungi</taxon>
        <taxon>Dikarya</taxon>
        <taxon>Ascomycota</taxon>
        <taxon>Pezizomycotina</taxon>
        <taxon>Sordariomycetes</taxon>
        <taxon>Hypocreomycetidae</taxon>
        <taxon>Hypocreales</taxon>
        <taxon>Hypocreaceae</taxon>
        <taxon>Trichoderma</taxon>
    </lineage>
</organism>
<dbReference type="PANTHER" id="PTHR43248:SF29">
    <property type="entry name" value="TRIPEPTIDYL AMINOPEPTIDASE"/>
    <property type="match status" value="1"/>
</dbReference>
<dbReference type="InterPro" id="IPR000073">
    <property type="entry name" value="AB_hydrolase_1"/>
</dbReference>
<gene>
    <name evidence="7" type="ORF">H0G86_010390</name>
</gene>
<reference evidence="7 8" key="1">
    <citation type="journal article" date="2021" name="BMC Genomics">
        <title>Telomere-to-telomere genome assembly of asparaginase-producing Trichoderma simmonsii.</title>
        <authorList>
            <person name="Chung D."/>
            <person name="Kwon Y.M."/>
            <person name="Yang Y."/>
        </authorList>
    </citation>
    <scope>NUCLEOTIDE SEQUENCE [LARGE SCALE GENOMIC DNA]</scope>
    <source>
        <strain evidence="7 8">GH-Sj1</strain>
    </source>
</reference>
<evidence type="ECO:0000259" key="6">
    <source>
        <dbReference type="Pfam" id="PF08386"/>
    </source>
</evidence>
<keyword evidence="2 4" id="KW-0732">Signal</keyword>
<evidence type="ECO:0000313" key="8">
    <source>
        <dbReference type="Proteomes" id="UP000826661"/>
    </source>
</evidence>
<evidence type="ECO:0000313" key="7">
    <source>
        <dbReference type="EMBL" id="QYT03432.1"/>
    </source>
</evidence>
<evidence type="ECO:0000256" key="4">
    <source>
        <dbReference type="SAM" id="SignalP"/>
    </source>
</evidence>
<evidence type="ECO:0000256" key="1">
    <source>
        <dbReference type="ARBA" id="ARBA00010088"/>
    </source>
</evidence>
<dbReference type="EMBL" id="CP075868">
    <property type="protein sequence ID" value="QYT03432.1"/>
    <property type="molecule type" value="Genomic_DNA"/>
</dbReference>
<feature type="domain" description="Peptidase S33 tripeptidyl aminopeptidase-like C-terminal" evidence="6">
    <location>
        <begin position="408"/>
        <end position="501"/>
    </location>
</feature>
<sequence>MAGIRPIPLRIALALSFSITAWAHNPTVEWIKCPVGVTSPVECGQIQVPLDHATPDGETITLSLTRLQATNPGCGPRQGLYIENGGPGEPNVQTPSQLANELSTGGNLRHWLPLVQNFDIISVDMRKTGKSNPVQCNKDLYIKVQWPMIKDHQTYDETMARAKEWGETCVNMTGPLINHLGTDQAIHDYELVRQALEHDKFNYLGLSYGTQIGSEYSDMYPDHVGRMVLDGVTNRHMHEEDRMTTFAAGLDTVLADFFRWCNATTTSALYGRDQAAILDWIIDTAAKGQLFSTGCNDLLGVCSDGSAVPDWLIMLAIETSLHDGAHVDPTSKTNYQAVSYALNYTYSERSGVIFQNKPPPANTTVFSELAITCSDRSDRVLSVEDFRNIWTVAPLIAPHSRGMGIVSQALTVCTGWPVKPLNPPRDFNLTRQRSLPPVMLVNSFYDEATVSPWGLGMRANMPTAFSIYRNGSGHTSFSLQGDTAGAITAFLANGSIPKDGTIYQS</sequence>
<dbReference type="PANTHER" id="PTHR43248">
    <property type="entry name" value="2-SUCCINYL-6-HYDROXY-2,4-CYCLOHEXADIENE-1-CARBOXYLATE SYNTHASE"/>
    <property type="match status" value="1"/>
</dbReference>
<dbReference type="SUPFAM" id="SSF53474">
    <property type="entry name" value="alpha/beta-Hydrolases"/>
    <property type="match status" value="1"/>
</dbReference>
<dbReference type="GO" id="GO:0016787">
    <property type="term" value="F:hydrolase activity"/>
    <property type="evidence" value="ECO:0007669"/>
    <property type="project" value="UniProtKB-KW"/>
</dbReference>
<evidence type="ECO:0008006" key="9">
    <source>
        <dbReference type="Google" id="ProtNLM"/>
    </source>
</evidence>
<evidence type="ECO:0000256" key="2">
    <source>
        <dbReference type="ARBA" id="ARBA00022729"/>
    </source>
</evidence>
<comment type="similarity">
    <text evidence="1">Belongs to the peptidase S33 family.</text>
</comment>
<name>A0A8G0LJG3_9HYPO</name>
<dbReference type="InterPro" id="IPR051601">
    <property type="entry name" value="Serine_prot/Carboxylest_S33"/>
</dbReference>
<evidence type="ECO:0000256" key="3">
    <source>
        <dbReference type="ARBA" id="ARBA00022801"/>
    </source>
</evidence>
<protein>
    <recommendedName>
        <fullName evidence="9">AB hydrolase-1 domain-containing protein</fullName>
    </recommendedName>
</protein>
<dbReference type="Gene3D" id="3.40.50.1820">
    <property type="entry name" value="alpha/beta hydrolase"/>
    <property type="match status" value="1"/>
</dbReference>
<dbReference type="AlphaFoldDB" id="A0A8G0LJG3"/>
<accession>A0A8G0LJG3</accession>
<keyword evidence="8" id="KW-1185">Reference proteome</keyword>
<evidence type="ECO:0000259" key="5">
    <source>
        <dbReference type="Pfam" id="PF00561"/>
    </source>
</evidence>
<dbReference type="InterPro" id="IPR013595">
    <property type="entry name" value="Pept_S33_TAP-like_C"/>
</dbReference>
<dbReference type="InterPro" id="IPR029058">
    <property type="entry name" value="AB_hydrolase_fold"/>
</dbReference>
<feature type="chain" id="PRO_5034132998" description="AB hydrolase-1 domain-containing protein" evidence="4">
    <location>
        <begin position="24"/>
        <end position="505"/>
    </location>
</feature>
<keyword evidence="3" id="KW-0378">Hydrolase</keyword>
<dbReference type="Pfam" id="PF00561">
    <property type="entry name" value="Abhydrolase_1"/>
    <property type="match status" value="1"/>
</dbReference>
<feature type="signal peptide" evidence="4">
    <location>
        <begin position="1"/>
        <end position="23"/>
    </location>
</feature>
<feature type="domain" description="AB hydrolase-1" evidence="5">
    <location>
        <begin position="105"/>
        <end position="278"/>
    </location>
</feature>